<dbReference type="GO" id="GO:0004066">
    <property type="term" value="F:asparagine synthase (glutamine-hydrolyzing) activity"/>
    <property type="evidence" value="ECO:0007669"/>
    <property type="project" value="UniProtKB-EC"/>
</dbReference>
<evidence type="ECO:0000256" key="2">
    <source>
        <dbReference type="ARBA" id="ARBA00012737"/>
    </source>
</evidence>
<dbReference type="Proteomes" id="UP000505306">
    <property type="component" value="Chromosome"/>
</dbReference>
<dbReference type="Pfam" id="PF00733">
    <property type="entry name" value="Asn_synthase"/>
    <property type="match status" value="1"/>
</dbReference>
<gene>
    <name evidence="5" type="ORF">G5B37_13945</name>
</gene>
<dbReference type="InterPro" id="IPR001962">
    <property type="entry name" value="Asn_synthase"/>
</dbReference>
<reference evidence="5 6" key="1">
    <citation type="submission" date="2020-02" db="EMBL/GenBank/DDBJ databases">
        <title>Complete genome sequence of Flavobacteriaceae bacterium.</title>
        <authorList>
            <person name="Kim S.-J."/>
            <person name="Kim Y.-S."/>
            <person name="Kim K.-H."/>
        </authorList>
    </citation>
    <scope>NUCLEOTIDE SEQUENCE [LARGE SCALE GENOMIC DNA]</scope>
    <source>
        <strain evidence="5 6">RR4-40</strain>
    </source>
</reference>
<dbReference type="EC" id="6.3.5.4" evidence="2"/>
<evidence type="ECO:0000313" key="5">
    <source>
        <dbReference type="EMBL" id="QIE60624.1"/>
    </source>
</evidence>
<dbReference type="PANTHER" id="PTHR43284:SF1">
    <property type="entry name" value="ASPARAGINE SYNTHETASE"/>
    <property type="match status" value="1"/>
</dbReference>
<accession>A0A6G6GQ75</accession>
<dbReference type="InterPro" id="IPR051786">
    <property type="entry name" value="ASN_synthetase/amidase"/>
</dbReference>
<organism evidence="5 6">
    <name type="scientific">Rasiella rasia</name>
    <dbReference type="NCBI Taxonomy" id="2744027"/>
    <lineage>
        <taxon>Bacteria</taxon>
        <taxon>Pseudomonadati</taxon>
        <taxon>Bacteroidota</taxon>
        <taxon>Flavobacteriia</taxon>
        <taxon>Flavobacteriales</taxon>
        <taxon>Flavobacteriaceae</taxon>
        <taxon>Rasiella</taxon>
    </lineage>
</organism>
<dbReference type="InterPro" id="IPR014729">
    <property type="entry name" value="Rossmann-like_a/b/a_fold"/>
</dbReference>
<comment type="pathway">
    <text evidence="1">Amino-acid biosynthesis; L-asparagine biosynthesis; L-asparagine from L-aspartate (L-Gln route): step 1/1.</text>
</comment>
<feature type="domain" description="Asparagine synthetase" evidence="4">
    <location>
        <begin position="90"/>
        <end position="194"/>
    </location>
</feature>
<dbReference type="SUPFAM" id="SSF52402">
    <property type="entry name" value="Adenine nucleotide alpha hydrolases-like"/>
    <property type="match status" value="1"/>
</dbReference>
<dbReference type="KEGG" id="mgel:G5B37_13945"/>
<evidence type="ECO:0000313" key="6">
    <source>
        <dbReference type="Proteomes" id="UP000505306"/>
    </source>
</evidence>
<name>A0A6G6GQ75_9FLAO</name>
<sequence length="463" mass="53555">MKKIKTAIIPTRATFAKVRAPHELHKEAICVFAATGFFLNTDTYFKDQMVLPPGSLCSIDEDGFFLESTPWFQWHNSPRAISFEAAVEEFSQLFETIVAEQIGEQKVILPLSGGLDSRTQAVAMHHLQREVQSYSYDFKGGYAETSIGKKIAKACDFNFNEYHVGAGYLWEVIEELAEINQCYSEFTHPRQMAIFNEYAGMGDVFSLGHWGDVLFDGSGNTKISEEEQLQYLLKKIIKKGGMELANTLWLAWELPGSFSHYLSDRVQRLLAAIPIKHTGAKIRAFKSLYWAPRWTATNLAVFEEKKPITLPYFDNRMCEFICTIPEEYLADRKLQIAYIKQRNAQLAKITWEENKPFNLYTFPKNRSPYNIPYRILNKVKRETRALFGNPYIQRNWELQFLGASNDEKLKEYLFNEHLESLVSQETIRSFYKKFTTQDAVYYSHPVSMLLTLSLKMKQLARES</sequence>
<proteinExistence type="predicted"/>
<keyword evidence="6" id="KW-1185">Reference proteome</keyword>
<evidence type="ECO:0000256" key="3">
    <source>
        <dbReference type="ARBA" id="ARBA00048741"/>
    </source>
</evidence>
<comment type="catalytic activity">
    <reaction evidence="3">
        <text>L-aspartate + L-glutamine + ATP + H2O = L-asparagine + L-glutamate + AMP + diphosphate + H(+)</text>
        <dbReference type="Rhea" id="RHEA:12228"/>
        <dbReference type="ChEBI" id="CHEBI:15377"/>
        <dbReference type="ChEBI" id="CHEBI:15378"/>
        <dbReference type="ChEBI" id="CHEBI:29985"/>
        <dbReference type="ChEBI" id="CHEBI:29991"/>
        <dbReference type="ChEBI" id="CHEBI:30616"/>
        <dbReference type="ChEBI" id="CHEBI:33019"/>
        <dbReference type="ChEBI" id="CHEBI:58048"/>
        <dbReference type="ChEBI" id="CHEBI:58359"/>
        <dbReference type="ChEBI" id="CHEBI:456215"/>
        <dbReference type="EC" id="6.3.5.4"/>
    </reaction>
</comment>
<dbReference type="EMBL" id="CP049057">
    <property type="protein sequence ID" value="QIE60624.1"/>
    <property type="molecule type" value="Genomic_DNA"/>
</dbReference>
<dbReference type="AlphaFoldDB" id="A0A6G6GQ75"/>
<dbReference type="GO" id="GO:0006529">
    <property type="term" value="P:asparagine biosynthetic process"/>
    <property type="evidence" value="ECO:0007669"/>
    <property type="project" value="InterPro"/>
</dbReference>
<evidence type="ECO:0000259" key="4">
    <source>
        <dbReference type="Pfam" id="PF00733"/>
    </source>
</evidence>
<evidence type="ECO:0000256" key="1">
    <source>
        <dbReference type="ARBA" id="ARBA00005187"/>
    </source>
</evidence>
<dbReference type="Gene3D" id="3.40.50.620">
    <property type="entry name" value="HUPs"/>
    <property type="match status" value="1"/>
</dbReference>
<protein>
    <recommendedName>
        <fullName evidence="2">asparagine synthase (glutamine-hydrolyzing)</fullName>
        <ecNumber evidence="2">6.3.5.4</ecNumber>
    </recommendedName>
</protein>
<dbReference type="RefSeq" id="WP_164680635.1">
    <property type="nucleotide sequence ID" value="NZ_CP049057.1"/>
</dbReference>
<dbReference type="PANTHER" id="PTHR43284">
    <property type="entry name" value="ASPARAGINE SYNTHETASE (GLUTAMINE-HYDROLYZING)"/>
    <property type="match status" value="1"/>
</dbReference>